<sequence>MSAELKANNAIAIVDAAIPEEAKFFEWPPIATNVELEPLPEFPMQALPPVMRDLVAEISQSVKVPESLAAAEMLGMVGLAIGRNVYYYFKKSLTGSANLYMLIFAARGERKSSVDSILQGPFNDWLYEKLKEYRKEGETFELLEKRREYLMNKIIKIGIGAEGTDNMMAEMNEINATLENTPPNPNIFTNNITQEALLQKLAECGGTVALFSDDGRGELKMILGLRYSNDGDAHDEVLLDCYDGTKTVSYDRSGRSITPIKRPCVGLVLMSQPDMLLLLGDKAEVFDSGFASRCLYCFPETWVGKRNPDGSLKRDIDDSEISDVTMERYKQLIFRLMNRSSKQTEPVYIGLSAEAKEFWKNHYREIESESGAGGLYYDTLAIAIRYPSQTLRLALLISQVLGHRMIELDDIQNAHALMEYFIANAERCHFFIKKMALPNDAMKLVNYFIRNYKVRQHSIRDLYRGAGMSKSRFNQMVALLESRNYCRTISTAQNQKGGKQESGLIEANPELLMLSQHSN</sequence>
<comment type="caution">
    <text evidence="1">The sequence shown here is derived from an EMBL/GenBank/DDBJ whole genome shotgun (WGS) entry which is preliminary data.</text>
</comment>
<name>A0A644Y9P2_9ZZZZ</name>
<organism evidence="1">
    <name type="scientific">bioreactor metagenome</name>
    <dbReference type="NCBI Taxonomy" id="1076179"/>
    <lineage>
        <taxon>unclassified sequences</taxon>
        <taxon>metagenomes</taxon>
        <taxon>ecological metagenomes</taxon>
    </lineage>
</organism>
<reference evidence="1" key="1">
    <citation type="submission" date="2019-08" db="EMBL/GenBank/DDBJ databases">
        <authorList>
            <person name="Kucharzyk K."/>
            <person name="Murdoch R.W."/>
            <person name="Higgins S."/>
            <person name="Loffler F."/>
        </authorList>
    </citation>
    <scope>NUCLEOTIDE SEQUENCE</scope>
</reference>
<dbReference type="InterPro" id="IPR025048">
    <property type="entry name" value="DUF3987"/>
</dbReference>
<protein>
    <recommendedName>
        <fullName evidence="2">DUF3987 domain-containing protein</fullName>
    </recommendedName>
</protein>
<accession>A0A644Y9P2</accession>
<gene>
    <name evidence="1" type="ORF">SDC9_71385</name>
</gene>
<dbReference type="EMBL" id="VSSQ01004368">
    <property type="protein sequence ID" value="MPM24897.1"/>
    <property type="molecule type" value="Genomic_DNA"/>
</dbReference>
<evidence type="ECO:0000313" key="1">
    <source>
        <dbReference type="EMBL" id="MPM24897.1"/>
    </source>
</evidence>
<dbReference type="Pfam" id="PF13148">
    <property type="entry name" value="DUF3987"/>
    <property type="match status" value="1"/>
</dbReference>
<proteinExistence type="predicted"/>
<dbReference type="AlphaFoldDB" id="A0A644Y9P2"/>
<evidence type="ECO:0008006" key="2">
    <source>
        <dbReference type="Google" id="ProtNLM"/>
    </source>
</evidence>